<reference evidence="2 3" key="1">
    <citation type="journal article" date="2014" name="Genome Biol. Evol.">
        <title>The secreted proteins of Achlya hypogyna and Thraustotheca clavata identify the ancestral oomycete secretome and reveal gene acquisitions by horizontal gene transfer.</title>
        <authorList>
            <person name="Misner I."/>
            <person name="Blouin N."/>
            <person name="Leonard G."/>
            <person name="Richards T.A."/>
            <person name="Lane C.E."/>
        </authorList>
    </citation>
    <scope>NUCLEOTIDE SEQUENCE [LARGE SCALE GENOMIC DNA]</scope>
    <source>
        <strain evidence="2 3">ATCC 34112</strain>
    </source>
</reference>
<evidence type="ECO:0000313" key="2">
    <source>
        <dbReference type="EMBL" id="OQR92427.1"/>
    </source>
</evidence>
<dbReference type="EMBL" id="JNBS01002329">
    <property type="protein sequence ID" value="OQR92427.1"/>
    <property type="molecule type" value="Genomic_DNA"/>
</dbReference>
<evidence type="ECO:0000313" key="3">
    <source>
        <dbReference type="Proteomes" id="UP000243217"/>
    </source>
</evidence>
<evidence type="ECO:0000256" key="1">
    <source>
        <dbReference type="SAM" id="Coils"/>
    </source>
</evidence>
<comment type="caution">
    <text evidence="2">The sequence shown here is derived from an EMBL/GenBank/DDBJ whole genome shotgun (WGS) entry which is preliminary data.</text>
</comment>
<proteinExistence type="predicted"/>
<protein>
    <recommendedName>
        <fullName evidence="4">BZIP domain-containing protein</fullName>
    </recommendedName>
</protein>
<name>A0A1V9Z3E8_9STRA</name>
<keyword evidence="1" id="KW-0175">Coiled coil</keyword>
<accession>A0A1V9Z3E8</accession>
<dbReference type="AlphaFoldDB" id="A0A1V9Z3E8"/>
<feature type="coiled-coil region" evidence="1">
    <location>
        <begin position="16"/>
        <end position="50"/>
    </location>
</feature>
<organism evidence="2 3">
    <name type="scientific">Thraustotheca clavata</name>
    <dbReference type="NCBI Taxonomy" id="74557"/>
    <lineage>
        <taxon>Eukaryota</taxon>
        <taxon>Sar</taxon>
        <taxon>Stramenopiles</taxon>
        <taxon>Oomycota</taxon>
        <taxon>Saprolegniomycetes</taxon>
        <taxon>Saprolegniales</taxon>
        <taxon>Achlyaceae</taxon>
        <taxon>Thraustotheca</taxon>
    </lineage>
</organism>
<dbReference type="Proteomes" id="UP000243217">
    <property type="component" value="Unassembled WGS sequence"/>
</dbReference>
<dbReference type="OrthoDB" id="60666at2759"/>
<sequence length="272" mass="31724">MARSKSYRVKRRLNDREAKRRARNEYLEELASLRSTIQDLKSTLQALVCKPVQWQDIAVEMQNAAQSSQAMNEQLRNHVEYTRSLVCQLRDWVETMRPASLVTRLSAITWYDVGLEHDPELRRIALDWIAKQLLHSTEIHICPAIFPHSSDDLLKAEWGQQGRKLVLQKVFNATPEQLAQALWISNQASSKHSLQPSIDNTNRFIQILYSSNTDHQRMCYVREESHTTQGLSIVHLLHICVFEPDRIVVAYRSISHDADFEPWDQHESIQEW</sequence>
<gene>
    <name evidence="2" type="ORF">THRCLA_08706</name>
</gene>
<dbReference type="STRING" id="74557.A0A1V9Z3E8"/>
<evidence type="ECO:0008006" key="4">
    <source>
        <dbReference type="Google" id="ProtNLM"/>
    </source>
</evidence>
<keyword evidence="3" id="KW-1185">Reference proteome</keyword>